<dbReference type="InterPro" id="IPR049326">
    <property type="entry name" value="Rhodopsin_dom_fungi"/>
</dbReference>
<feature type="transmembrane region" description="Helical" evidence="6">
    <location>
        <begin position="168"/>
        <end position="190"/>
    </location>
</feature>
<evidence type="ECO:0000256" key="5">
    <source>
        <dbReference type="ARBA" id="ARBA00038359"/>
    </source>
</evidence>
<evidence type="ECO:0000256" key="1">
    <source>
        <dbReference type="ARBA" id="ARBA00004141"/>
    </source>
</evidence>
<keyword evidence="2 6" id="KW-0812">Transmembrane</keyword>
<feature type="transmembrane region" description="Helical" evidence="6">
    <location>
        <begin position="117"/>
        <end position="137"/>
    </location>
</feature>
<comment type="caution">
    <text evidence="8">The sequence shown here is derived from an EMBL/GenBank/DDBJ whole genome shotgun (WGS) entry which is preliminary data.</text>
</comment>
<evidence type="ECO:0000256" key="2">
    <source>
        <dbReference type="ARBA" id="ARBA00022692"/>
    </source>
</evidence>
<keyword evidence="9" id="KW-1185">Reference proteome</keyword>
<reference evidence="8" key="2">
    <citation type="submission" date="2023-05" db="EMBL/GenBank/DDBJ databases">
        <authorList>
            <consortium name="Lawrence Berkeley National Laboratory"/>
            <person name="Steindorff A."/>
            <person name="Hensen N."/>
            <person name="Bonometti L."/>
            <person name="Westerberg I."/>
            <person name="Brannstrom I.O."/>
            <person name="Guillou S."/>
            <person name="Cros-Aarteil S."/>
            <person name="Calhoun S."/>
            <person name="Haridas S."/>
            <person name="Kuo A."/>
            <person name="Mondo S."/>
            <person name="Pangilinan J."/>
            <person name="Riley R."/>
            <person name="Labutti K."/>
            <person name="Andreopoulos B."/>
            <person name="Lipzen A."/>
            <person name="Chen C."/>
            <person name="Yanf M."/>
            <person name="Daum C."/>
            <person name="Ng V."/>
            <person name="Clum A."/>
            <person name="Ohm R."/>
            <person name="Martin F."/>
            <person name="Silar P."/>
            <person name="Natvig D."/>
            <person name="Lalanne C."/>
            <person name="Gautier V."/>
            <person name="Ament-Velasquez S.L."/>
            <person name="Kruys A."/>
            <person name="Hutchinson M.I."/>
            <person name="Powell A.J."/>
            <person name="Barry K."/>
            <person name="Miller A.N."/>
            <person name="Grigoriev I.V."/>
            <person name="Debuchy R."/>
            <person name="Gladieux P."/>
            <person name="Thoren M.H."/>
            <person name="Johannesson H."/>
        </authorList>
    </citation>
    <scope>NUCLEOTIDE SEQUENCE</scope>
    <source>
        <strain evidence="8">PSN309</strain>
    </source>
</reference>
<dbReference type="PANTHER" id="PTHR33048">
    <property type="entry name" value="PTH11-LIKE INTEGRAL MEMBRANE PROTEIN (AFU_ORTHOLOGUE AFUA_5G11245)"/>
    <property type="match status" value="1"/>
</dbReference>
<dbReference type="EMBL" id="MU864460">
    <property type="protein sequence ID" value="KAK4185145.1"/>
    <property type="molecule type" value="Genomic_DNA"/>
</dbReference>
<comment type="similarity">
    <text evidence="5">Belongs to the SAT4 family.</text>
</comment>
<dbReference type="InterPro" id="IPR052337">
    <property type="entry name" value="SAT4-like"/>
</dbReference>
<name>A0AAN6WNE0_9PEZI</name>
<comment type="subcellular location">
    <subcellularLocation>
        <location evidence="1">Membrane</location>
        <topology evidence="1">Multi-pass membrane protein</topology>
    </subcellularLocation>
</comment>
<feature type="domain" description="Rhodopsin" evidence="7">
    <location>
        <begin position="27"/>
        <end position="256"/>
    </location>
</feature>
<organism evidence="8 9">
    <name type="scientific">Podospora australis</name>
    <dbReference type="NCBI Taxonomy" id="1536484"/>
    <lineage>
        <taxon>Eukaryota</taxon>
        <taxon>Fungi</taxon>
        <taxon>Dikarya</taxon>
        <taxon>Ascomycota</taxon>
        <taxon>Pezizomycotina</taxon>
        <taxon>Sordariomycetes</taxon>
        <taxon>Sordariomycetidae</taxon>
        <taxon>Sordariales</taxon>
        <taxon>Podosporaceae</taxon>
        <taxon>Podospora</taxon>
    </lineage>
</organism>
<proteinExistence type="inferred from homology"/>
<feature type="transmembrane region" description="Helical" evidence="6">
    <location>
        <begin position="202"/>
        <end position="224"/>
    </location>
</feature>
<gene>
    <name evidence="8" type="ORF">QBC35DRAFT_538375</name>
</gene>
<feature type="transmembrane region" description="Helical" evidence="6">
    <location>
        <begin position="37"/>
        <end position="61"/>
    </location>
</feature>
<sequence length="317" mass="34693">MGSMSTEAFLALGVTLITLTALLVIVRIVFNTHKAHLFFLEDGLAVAALCFLITKFTLLYASALEAASSKISSLKTLQLEVAFHFMGAAAMWTSKASILVLLIRLFGTKKWLRTTSFIAMFTSLVVFIVCVILAALACSQPIRTRWHSEAETRFLVSACFSRANVTSIVRGGVAIALDLVILILPLPIIYELDLPPSRKIGLFLVFSVGLFVLATGIASLYFKISSEGFSTDWPSRIGTTIDCSIAIMVGCVPALYGAWHTYVEKSSPFSKVRSVFSSFSSSVWHKFHLESGSHSRSHQSNGSSQQHTIHIYKPDTV</sequence>
<evidence type="ECO:0000256" key="6">
    <source>
        <dbReference type="SAM" id="Phobius"/>
    </source>
</evidence>
<keyword evidence="3 6" id="KW-1133">Transmembrane helix</keyword>
<evidence type="ECO:0000259" key="7">
    <source>
        <dbReference type="Pfam" id="PF20684"/>
    </source>
</evidence>
<accession>A0AAN6WNE0</accession>
<evidence type="ECO:0000256" key="3">
    <source>
        <dbReference type="ARBA" id="ARBA00022989"/>
    </source>
</evidence>
<dbReference type="PANTHER" id="PTHR33048:SF47">
    <property type="entry name" value="INTEGRAL MEMBRANE PROTEIN-RELATED"/>
    <property type="match status" value="1"/>
</dbReference>
<feature type="transmembrane region" description="Helical" evidence="6">
    <location>
        <begin position="244"/>
        <end position="263"/>
    </location>
</feature>
<dbReference type="Pfam" id="PF20684">
    <property type="entry name" value="Fung_rhodopsin"/>
    <property type="match status" value="1"/>
</dbReference>
<protein>
    <recommendedName>
        <fullName evidence="7">Rhodopsin domain-containing protein</fullName>
    </recommendedName>
</protein>
<dbReference type="GO" id="GO:0016020">
    <property type="term" value="C:membrane"/>
    <property type="evidence" value="ECO:0007669"/>
    <property type="project" value="UniProtKB-SubCell"/>
</dbReference>
<feature type="transmembrane region" description="Helical" evidence="6">
    <location>
        <begin position="6"/>
        <end position="30"/>
    </location>
</feature>
<feature type="transmembrane region" description="Helical" evidence="6">
    <location>
        <begin position="81"/>
        <end position="105"/>
    </location>
</feature>
<keyword evidence="4 6" id="KW-0472">Membrane</keyword>
<evidence type="ECO:0000256" key="4">
    <source>
        <dbReference type="ARBA" id="ARBA00023136"/>
    </source>
</evidence>
<dbReference type="AlphaFoldDB" id="A0AAN6WNE0"/>
<evidence type="ECO:0000313" key="9">
    <source>
        <dbReference type="Proteomes" id="UP001302126"/>
    </source>
</evidence>
<dbReference type="Proteomes" id="UP001302126">
    <property type="component" value="Unassembled WGS sequence"/>
</dbReference>
<evidence type="ECO:0000313" key="8">
    <source>
        <dbReference type="EMBL" id="KAK4185145.1"/>
    </source>
</evidence>
<reference evidence="8" key="1">
    <citation type="journal article" date="2023" name="Mol. Phylogenet. Evol.">
        <title>Genome-scale phylogeny and comparative genomics of the fungal order Sordariales.</title>
        <authorList>
            <person name="Hensen N."/>
            <person name="Bonometti L."/>
            <person name="Westerberg I."/>
            <person name="Brannstrom I.O."/>
            <person name="Guillou S."/>
            <person name="Cros-Aarteil S."/>
            <person name="Calhoun S."/>
            <person name="Haridas S."/>
            <person name="Kuo A."/>
            <person name="Mondo S."/>
            <person name="Pangilinan J."/>
            <person name="Riley R."/>
            <person name="LaButti K."/>
            <person name="Andreopoulos B."/>
            <person name="Lipzen A."/>
            <person name="Chen C."/>
            <person name="Yan M."/>
            <person name="Daum C."/>
            <person name="Ng V."/>
            <person name="Clum A."/>
            <person name="Steindorff A."/>
            <person name="Ohm R.A."/>
            <person name="Martin F."/>
            <person name="Silar P."/>
            <person name="Natvig D.O."/>
            <person name="Lalanne C."/>
            <person name="Gautier V."/>
            <person name="Ament-Velasquez S.L."/>
            <person name="Kruys A."/>
            <person name="Hutchinson M.I."/>
            <person name="Powell A.J."/>
            <person name="Barry K."/>
            <person name="Miller A.N."/>
            <person name="Grigoriev I.V."/>
            <person name="Debuchy R."/>
            <person name="Gladieux P."/>
            <person name="Hiltunen Thoren M."/>
            <person name="Johannesson H."/>
        </authorList>
    </citation>
    <scope>NUCLEOTIDE SEQUENCE</scope>
    <source>
        <strain evidence="8">PSN309</strain>
    </source>
</reference>